<comment type="subcellular location">
    <subcellularLocation>
        <location evidence="1">Cell membrane</location>
    </subcellularLocation>
</comment>
<proteinExistence type="predicted"/>
<evidence type="ECO:0000259" key="7">
    <source>
        <dbReference type="Pfam" id="PF13190"/>
    </source>
</evidence>
<feature type="transmembrane region" description="Helical" evidence="6">
    <location>
        <begin position="71"/>
        <end position="92"/>
    </location>
</feature>
<dbReference type="Pfam" id="PF13190">
    <property type="entry name" value="PDGLE"/>
    <property type="match status" value="1"/>
</dbReference>
<dbReference type="EMBL" id="JBHSMH010000062">
    <property type="protein sequence ID" value="MFC5470420.1"/>
    <property type="molecule type" value="Genomic_DNA"/>
</dbReference>
<gene>
    <name evidence="8" type="ORF">ACFPPD_17130</name>
</gene>
<keyword evidence="4 6" id="KW-1133">Transmembrane helix</keyword>
<name>A0ABW0LX28_9BACL</name>
<keyword evidence="3 6" id="KW-0812">Transmembrane</keyword>
<accession>A0ABW0LX28</accession>
<organism evidence="8 9">
    <name type="scientific">Cohnella suwonensis</name>
    <dbReference type="NCBI Taxonomy" id="696072"/>
    <lineage>
        <taxon>Bacteria</taxon>
        <taxon>Bacillati</taxon>
        <taxon>Bacillota</taxon>
        <taxon>Bacilli</taxon>
        <taxon>Bacillales</taxon>
        <taxon>Paenibacillaceae</taxon>
        <taxon>Cohnella</taxon>
    </lineage>
</organism>
<evidence type="ECO:0000256" key="4">
    <source>
        <dbReference type="ARBA" id="ARBA00022989"/>
    </source>
</evidence>
<keyword evidence="2" id="KW-1003">Cell membrane</keyword>
<dbReference type="Proteomes" id="UP001596105">
    <property type="component" value="Unassembled WGS sequence"/>
</dbReference>
<feature type="domain" description="PDGLE" evidence="7">
    <location>
        <begin position="9"/>
        <end position="93"/>
    </location>
</feature>
<evidence type="ECO:0000256" key="3">
    <source>
        <dbReference type="ARBA" id="ARBA00022692"/>
    </source>
</evidence>
<comment type="caution">
    <text evidence="8">The sequence shown here is derived from an EMBL/GenBank/DDBJ whole genome shotgun (WGS) entry which is preliminary data.</text>
</comment>
<feature type="transmembrane region" description="Helical" evidence="6">
    <location>
        <begin position="12"/>
        <end position="30"/>
    </location>
</feature>
<dbReference type="InterPro" id="IPR025937">
    <property type="entry name" value="PDGLE_dom"/>
</dbReference>
<evidence type="ECO:0000256" key="2">
    <source>
        <dbReference type="ARBA" id="ARBA00022475"/>
    </source>
</evidence>
<keyword evidence="5 6" id="KW-0472">Membrane</keyword>
<dbReference type="RefSeq" id="WP_209749976.1">
    <property type="nucleotide sequence ID" value="NZ_JBHSMH010000062.1"/>
</dbReference>
<protein>
    <submittedName>
        <fullName evidence="8">PDGLE domain-containing protein</fullName>
    </submittedName>
</protein>
<evidence type="ECO:0000313" key="9">
    <source>
        <dbReference type="Proteomes" id="UP001596105"/>
    </source>
</evidence>
<reference evidence="9" key="1">
    <citation type="journal article" date="2019" name="Int. J. Syst. Evol. Microbiol.">
        <title>The Global Catalogue of Microorganisms (GCM) 10K type strain sequencing project: providing services to taxonomists for standard genome sequencing and annotation.</title>
        <authorList>
            <consortium name="The Broad Institute Genomics Platform"/>
            <consortium name="The Broad Institute Genome Sequencing Center for Infectious Disease"/>
            <person name="Wu L."/>
            <person name="Ma J."/>
        </authorList>
    </citation>
    <scope>NUCLEOTIDE SEQUENCE [LARGE SCALE GENOMIC DNA]</scope>
    <source>
        <strain evidence="9">CCUG 57113</strain>
    </source>
</reference>
<evidence type="ECO:0000256" key="1">
    <source>
        <dbReference type="ARBA" id="ARBA00004236"/>
    </source>
</evidence>
<sequence length="112" mass="11890">MKEKATSNRKKWIVVAAVTLIAAGAISYFASPHPDGLERVAINHGFIDEAKEPKRKAWLADYQFPGVSSPFVKGGLAGIVGAGLLFGALYLLKGLAKDEEDKGDGKGDHHAS</sequence>
<evidence type="ECO:0000256" key="6">
    <source>
        <dbReference type="SAM" id="Phobius"/>
    </source>
</evidence>
<evidence type="ECO:0000256" key="5">
    <source>
        <dbReference type="ARBA" id="ARBA00023136"/>
    </source>
</evidence>
<keyword evidence="9" id="KW-1185">Reference proteome</keyword>
<evidence type="ECO:0000313" key="8">
    <source>
        <dbReference type="EMBL" id="MFC5470420.1"/>
    </source>
</evidence>